<evidence type="ECO:0000313" key="2">
    <source>
        <dbReference type="Proteomes" id="UP001311915"/>
    </source>
</evidence>
<protein>
    <submittedName>
        <fullName evidence="1">Uncharacterized protein</fullName>
    </submittedName>
</protein>
<dbReference type="AlphaFoldDB" id="A0AAV9LVR3"/>
<comment type="caution">
    <text evidence="1">The sequence shown here is derived from an EMBL/GenBank/DDBJ whole genome shotgun (WGS) entry which is preliminary data.</text>
</comment>
<reference evidence="1 2" key="1">
    <citation type="submission" date="2023-10" db="EMBL/GenBank/DDBJ databases">
        <title>Genome-Wide Identification Analysis in wild type Solanum Pinnatisectum Reveals Some Genes Defensing Phytophthora Infestans.</title>
        <authorList>
            <person name="Sun C."/>
        </authorList>
    </citation>
    <scope>NUCLEOTIDE SEQUENCE [LARGE SCALE GENOMIC DNA]</scope>
    <source>
        <strain evidence="1">LQN</strain>
        <tissue evidence="1">Leaf</tissue>
    </source>
</reference>
<sequence length="135" mass="15689">MWDRTTSGIREEAREVLDVSRGSSRWHRGDKWRNGEVQRKVEAKKVAFTKLVEIKDEEENRTNGAVTTTKTTTFEYMYVELEGKGGDKQLHKLTKGRGQRSRDLDQVKYITDEDGKAWWKKHLLDGGDCHTFINS</sequence>
<organism evidence="1 2">
    <name type="scientific">Solanum pinnatisectum</name>
    <name type="common">tansyleaf nightshade</name>
    <dbReference type="NCBI Taxonomy" id="50273"/>
    <lineage>
        <taxon>Eukaryota</taxon>
        <taxon>Viridiplantae</taxon>
        <taxon>Streptophyta</taxon>
        <taxon>Embryophyta</taxon>
        <taxon>Tracheophyta</taxon>
        <taxon>Spermatophyta</taxon>
        <taxon>Magnoliopsida</taxon>
        <taxon>eudicotyledons</taxon>
        <taxon>Gunneridae</taxon>
        <taxon>Pentapetalae</taxon>
        <taxon>asterids</taxon>
        <taxon>lamiids</taxon>
        <taxon>Solanales</taxon>
        <taxon>Solanaceae</taxon>
        <taxon>Solanoideae</taxon>
        <taxon>Solaneae</taxon>
        <taxon>Solanum</taxon>
    </lineage>
</organism>
<evidence type="ECO:0000313" key="1">
    <source>
        <dbReference type="EMBL" id="KAK4729850.1"/>
    </source>
</evidence>
<gene>
    <name evidence="1" type="ORF">R3W88_022838</name>
</gene>
<proteinExistence type="predicted"/>
<dbReference type="Proteomes" id="UP001311915">
    <property type="component" value="Unassembled WGS sequence"/>
</dbReference>
<name>A0AAV9LVR3_9SOLN</name>
<dbReference type="EMBL" id="JAWPEI010000004">
    <property type="protein sequence ID" value="KAK4729850.1"/>
    <property type="molecule type" value="Genomic_DNA"/>
</dbReference>
<accession>A0AAV9LVR3</accession>
<keyword evidence="2" id="KW-1185">Reference proteome</keyword>